<feature type="transmembrane region" description="Helical" evidence="1">
    <location>
        <begin position="37"/>
        <end position="59"/>
    </location>
</feature>
<evidence type="ECO:0000256" key="1">
    <source>
        <dbReference type="SAM" id="Phobius"/>
    </source>
</evidence>
<dbReference type="AlphaFoldDB" id="A0A2P4QXT1"/>
<gene>
    <name evidence="2" type="ORF">GLOIN_2v1498039</name>
</gene>
<dbReference type="Proteomes" id="UP000018888">
    <property type="component" value="Unassembled WGS sequence"/>
</dbReference>
<evidence type="ECO:0000313" key="2">
    <source>
        <dbReference type="EMBL" id="POG82378.1"/>
    </source>
</evidence>
<protein>
    <submittedName>
        <fullName evidence="2">Uncharacterized protein</fullName>
    </submittedName>
</protein>
<feature type="transmembrane region" description="Helical" evidence="1">
    <location>
        <begin position="6"/>
        <end position="25"/>
    </location>
</feature>
<reference evidence="2 3" key="2">
    <citation type="journal article" date="2018" name="New Phytol.">
        <title>High intraspecific genome diversity in the model arbuscular mycorrhizal symbiont Rhizophagus irregularis.</title>
        <authorList>
            <person name="Chen E.C.H."/>
            <person name="Morin E."/>
            <person name="Beaudet D."/>
            <person name="Noel J."/>
            <person name="Yildirir G."/>
            <person name="Ndikumana S."/>
            <person name="Charron P."/>
            <person name="St-Onge C."/>
            <person name="Giorgi J."/>
            <person name="Kruger M."/>
            <person name="Marton T."/>
            <person name="Ropars J."/>
            <person name="Grigoriev I.V."/>
            <person name="Hainaut M."/>
            <person name="Henrissat B."/>
            <person name="Roux C."/>
            <person name="Martin F."/>
            <person name="Corradi N."/>
        </authorList>
    </citation>
    <scope>NUCLEOTIDE SEQUENCE [LARGE SCALE GENOMIC DNA]</scope>
    <source>
        <strain evidence="2 3">DAOM 197198</strain>
    </source>
</reference>
<proteinExistence type="predicted"/>
<keyword evidence="1" id="KW-1133">Transmembrane helix</keyword>
<keyword evidence="3" id="KW-1185">Reference proteome</keyword>
<sequence>MCISLIRYENIILISTLFYIYYVYLNFVQLQRFNNNMLMTIFIFCGVHTYNKHFSPFIFF</sequence>
<reference evidence="2 3" key="1">
    <citation type="journal article" date="2013" name="Proc. Natl. Acad. Sci. U.S.A.">
        <title>Genome of an arbuscular mycorrhizal fungus provides insight into the oldest plant symbiosis.</title>
        <authorList>
            <person name="Tisserant E."/>
            <person name="Malbreil M."/>
            <person name="Kuo A."/>
            <person name="Kohler A."/>
            <person name="Symeonidi A."/>
            <person name="Balestrini R."/>
            <person name="Charron P."/>
            <person name="Duensing N."/>
            <person name="Frei Dit Frey N."/>
            <person name="Gianinazzi-Pearson V."/>
            <person name="Gilbert L.B."/>
            <person name="Handa Y."/>
            <person name="Herr J.R."/>
            <person name="Hijri M."/>
            <person name="Koul R."/>
            <person name="Kawaguchi M."/>
            <person name="Krajinski F."/>
            <person name="Lammers P.J."/>
            <person name="Masclaux F.G."/>
            <person name="Murat C."/>
            <person name="Morin E."/>
            <person name="Ndikumana S."/>
            <person name="Pagni M."/>
            <person name="Petitpierre D."/>
            <person name="Requena N."/>
            <person name="Rosikiewicz P."/>
            <person name="Riley R."/>
            <person name="Saito K."/>
            <person name="San Clemente H."/>
            <person name="Shapiro H."/>
            <person name="van Tuinen D."/>
            <person name="Becard G."/>
            <person name="Bonfante P."/>
            <person name="Paszkowski U."/>
            <person name="Shachar-Hill Y.Y."/>
            <person name="Tuskan G.A."/>
            <person name="Young P.W."/>
            <person name="Sanders I.R."/>
            <person name="Henrissat B."/>
            <person name="Rensing S.A."/>
            <person name="Grigoriev I.V."/>
            <person name="Corradi N."/>
            <person name="Roux C."/>
            <person name="Martin F."/>
        </authorList>
    </citation>
    <scope>NUCLEOTIDE SEQUENCE [LARGE SCALE GENOMIC DNA]</scope>
    <source>
        <strain evidence="2 3">DAOM 197198</strain>
    </source>
</reference>
<evidence type="ECO:0000313" key="3">
    <source>
        <dbReference type="Proteomes" id="UP000018888"/>
    </source>
</evidence>
<accession>A0A2P4QXT1</accession>
<name>A0A2P4QXT1_RHIID</name>
<keyword evidence="1" id="KW-0812">Transmembrane</keyword>
<dbReference type="EMBL" id="AUPC02000005">
    <property type="protein sequence ID" value="POG82378.1"/>
    <property type="molecule type" value="Genomic_DNA"/>
</dbReference>
<comment type="caution">
    <text evidence="2">The sequence shown here is derived from an EMBL/GenBank/DDBJ whole genome shotgun (WGS) entry which is preliminary data.</text>
</comment>
<keyword evidence="1" id="KW-0472">Membrane</keyword>
<organism evidence="2 3">
    <name type="scientific">Rhizophagus irregularis (strain DAOM 181602 / DAOM 197198 / MUCL 43194)</name>
    <name type="common">Arbuscular mycorrhizal fungus</name>
    <name type="synonym">Glomus intraradices</name>
    <dbReference type="NCBI Taxonomy" id="747089"/>
    <lineage>
        <taxon>Eukaryota</taxon>
        <taxon>Fungi</taxon>
        <taxon>Fungi incertae sedis</taxon>
        <taxon>Mucoromycota</taxon>
        <taxon>Glomeromycotina</taxon>
        <taxon>Glomeromycetes</taxon>
        <taxon>Glomerales</taxon>
        <taxon>Glomeraceae</taxon>
        <taxon>Rhizophagus</taxon>
    </lineage>
</organism>